<evidence type="ECO:0000256" key="1">
    <source>
        <dbReference type="ARBA" id="ARBA00001917"/>
    </source>
</evidence>
<proteinExistence type="inferred from homology"/>
<dbReference type="EMBL" id="AM167904">
    <property type="protein sequence ID" value="CAJ48384.1"/>
    <property type="molecule type" value="Genomic_DNA"/>
</dbReference>
<evidence type="ECO:0000256" key="9">
    <source>
        <dbReference type="ARBA" id="ARBA00031155"/>
    </source>
</evidence>
<evidence type="ECO:0000256" key="6">
    <source>
        <dbReference type="ARBA" id="ARBA00022741"/>
    </source>
</evidence>
<evidence type="ECO:0000256" key="8">
    <source>
        <dbReference type="ARBA" id="ARBA00023033"/>
    </source>
</evidence>
<evidence type="ECO:0000256" key="10">
    <source>
        <dbReference type="ARBA" id="ARBA00049401"/>
    </source>
</evidence>
<keyword evidence="8" id="KW-0503">Monooxygenase</keyword>
<feature type="signal peptide" evidence="12">
    <location>
        <begin position="1"/>
        <end position="30"/>
    </location>
</feature>
<dbReference type="Pfam" id="PF03060">
    <property type="entry name" value="NMO"/>
    <property type="match status" value="1"/>
</dbReference>
<dbReference type="GeneID" id="92936046"/>
<accession>Q2KWS1</accession>
<keyword evidence="13" id="KW-0223">Dioxygenase</keyword>
<dbReference type="GO" id="GO:0051213">
    <property type="term" value="F:dioxygenase activity"/>
    <property type="evidence" value="ECO:0007669"/>
    <property type="project" value="UniProtKB-KW"/>
</dbReference>
<dbReference type="KEGG" id="bav:BAV0772"/>
<dbReference type="GO" id="GO:0018580">
    <property type="term" value="F:nitronate monooxygenase activity"/>
    <property type="evidence" value="ECO:0007669"/>
    <property type="project" value="InterPro"/>
</dbReference>
<dbReference type="Gene3D" id="3.20.20.70">
    <property type="entry name" value="Aldolase class I"/>
    <property type="match status" value="1"/>
</dbReference>
<gene>
    <name evidence="13" type="ordered locus">BAV0772</name>
</gene>
<name>Q2KWS1_BORA1</name>
<evidence type="ECO:0000256" key="4">
    <source>
        <dbReference type="ARBA" id="ARBA00022630"/>
    </source>
</evidence>
<dbReference type="OrthoDB" id="9778912at2"/>
<keyword evidence="7 13" id="KW-0560">Oxidoreductase</keyword>
<dbReference type="GO" id="GO:0009636">
    <property type="term" value="P:response to toxic substance"/>
    <property type="evidence" value="ECO:0007669"/>
    <property type="project" value="UniProtKB-KW"/>
</dbReference>
<dbReference type="STRING" id="360910.BAV0772"/>
<evidence type="ECO:0000313" key="14">
    <source>
        <dbReference type="Proteomes" id="UP000001977"/>
    </source>
</evidence>
<dbReference type="InterPro" id="IPR013785">
    <property type="entry name" value="Aldolase_TIM"/>
</dbReference>
<comment type="catalytic activity">
    <reaction evidence="10">
        <text>3 propionate 3-nitronate + 3 O2 + H2O = 3 3-oxopropanoate + 2 nitrate + nitrite + H2O2 + 3 H(+)</text>
        <dbReference type="Rhea" id="RHEA:57332"/>
        <dbReference type="ChEBI" id="CHEBI:15377"/>
        <dbReference type="ChEBI" id="CHEBI:15378"/>
        <dbReference type="ChEBI" id="CHEBI:15379"/>
        <dbReference type="ChEBI" id="CHEBI:16240"/>
        <dbReference type="ChEBI" id="CHEBI:16301"/>
        <dbReference type="ChEBI" id="CHEBI:17632"/>
        <dbReference type="ChEBI" id="CHEBI:33190"/>
        <dbReference type="ChEBI" id="CHEBI:136067"/>
    </reaction>
</comment>
<dbReference type="GO" id="GO:0000166">
    <property type="term" value="F:nucleotide binding"/>
    <property type="evidence" value="ECO:0007669"/>
    <property type="project" value="UniProtKB-KW"/>
</dbReference>
<keyword evidence="4" id="KW-0285">Flavoprotein</keyword>
<keyword evidence="5" id="KW-0288">FMN</keyword>
<comment type="similarity">
    <text evidence="2">Belongs to the nitronate monooxygenase family. NMO class I subfamily.</text>
</comment>
<dbReference type="eggNOG" id="COG2070">
    <property type="taxonomic scope" value="Bacteria"/>
</dbReference>
<evidence type="ECO:0000256" key="11">
    <source>
        <dbReference type="ARBA" id="ARBA00067136"/>
    </source>
</evidence>
<dbReference type="AlphaFoldDB" id="Q2KWS1"/>
<keyword evidence="12" id="KW-0732">Signal</keyword>
<evidence type="ECO:0000256" key="12">
    <source>
        <dbReference type="SAM" id="SignalP"/>
    </source>
</evidence>
<dbReference type="PANTHER" id="PTHR42747">
    <property type="entry name" value="NITRONATE MONOOXYGENASE-RELATED"/>
    <property type="match status" value="1"/>
</dbReference>
<dbReference type="SUPFAM" id="SSF51412">
    <property type="entry name" value="Inosine monophosphate dehydrogenase (IMPDH)"/>
    <property type="match status" value="1"/>
</dbReference>
<evidence type="ECO:0000256" key="5">
    <source>
        <dbReference type="ARBA" id="ARBA00022643"/>
    </source>
</evidence>
<evidence type="ECO:0000256" key="2">
    <source>
        <dbReference type="ARBA" id="ARBA00009881"/>
    </source>
</evidence>
<comment type="cofactor">
    <cofactor evidence="1">
        <name>FMN</name>
        <dbReference type="ChEBI" id="CHEBI:58210"/>
    </cofactor>
</comment>
<dbReference type="FunFam" id="3.20.20.70:FF:000154">
    <property type="entry name" value="Probable nitronate monooxygenase"/>
    <property type="match status" value="1"/>
</dbReference>
<protein>
    <recommendedName>
        <fullName evidence="11">Nitronate monooxygenase</fullName>
    </recommendedName>
    <alternativeName>
        <fullName evidence="9">Propionate 3-nitronate monooxygenase</fullName>
    </alternativeName>
</protein>
<dbReference type="Proteomes" id="UP000001977">
    <property type="component" value="Chromosome"/>
</dbReference>
<evidence type="ECO:0000256" key="3">
    <source>
        <dbReference type="ARBA" id="ARBA00022575"/>
    </source>
</evidence>
<sequence length="360" mass="37248">MPRSDFLSRLGLQWPIIQAPMAGVSTPALAAAVSNAGALGSLGLGASNAPTARKAIEATRALTSRPFGVNLFCHRPAVADPARESAWLAGLAPHFASFGAAPPERITEIYTSFQVDDDMLDMLLETRPAVVSLHFGLPERKKLEALRAAGIYLMATATQLSEARRIAEAGIDAIVAQGIEAGGHRGVFDDTPRDHRLGTLALTRLLAAGVDRPVIAAGGIMDGQGVAAALSLGAQAAQLGTAFISCPESSADAAYRAALLGHDVVATTFTSAISGRLARCIVNRFTELGEAPDCPPIPDYPITYDAGKALNAAAKSRGDNGYAAQWAGQAAALSRGLPAAALVATLAQEWQAARQAALPR</sequence>
<keyword evidence="3" id="KW-0216">Detoxification</keyword>
<evidence type="ECO:0000256" key="7">
    <source>
        <dbReference type="ARBA" id="ARBA00023002"/>
    </source>
</evidence>
<keyword evidence="6" id="KW-0547">Nucleotide-binding</keyword>
<keyword evidence="14" id="KW-1185">Reference proteome</keyword>
<reference evidence="13 14" key="1">
    <citation type="journal article" date="2006" name="J. Bacteriol.">
        <title>Comparison of the genome sequence of the poultry pathogen Bordetella avium with those of B. bronchiseptica, B. pertussis, and B. parapertussis reveals extensive diversity in surface structures associated with host interaction.</title>
        <authorList>
            <person name="Sebaihia M."/>
            <person name="Preston A."/>
            <person name="Maskell D.J."/>
            <person name="Kuzmiak H."/>
            <person name="Connell T.D."/>
            <person name="King N.D."/>
            <person name="Orndorff P.E."/>
            <person name="Miyamoto D.M."/>
            <person name="Thomson N.R."/>
            <person name="Harris D."/>
            <person name="Goble A."/>
            <person name="Lord A."/>
            <person name="Murphy L."/>
            <person name="Quail M.A."/>
            <person name="Rutter S."/>
            <person name="Squares R."/>
            <person name="Squares S."/>
            <person name="Woodward J."/>
            <person name="Parkhill J."/>
            <person name="Temple L.M."/>
        </authorList>
    </citation>
    <scope>NUCLEOTIDE SEQUENCE [LARGE SCALE GENOMIC DNA]</scope>
    <source>
        <strain evidence="13 14">197N</strain>
    </source>
</reference>
<dbReference type="HOGENOM" id="CLU_038732_5_0_4"/>
<organism evidence="13 14">
    <name type="scientific">Bordetella avium (strain 197N)</name>
    <dbReference type="NCBI Taxonomy" id="360910"/>
    <lineage>
        <taxon>Bacteria</taxon>
        <taxon>Pseudomonadati</taxon>
        <taxon>Pseudomonadota</taxon>
        <taxon>Betaproteobacteria</taxon>
        <taxon>Burkholderiales</taxon>
        <taxon>Alcaligenaceae</taxon>
        <taxon>Bordetella</taxon>
    </lineage>
</organism>
<dbReference type="CDD" id="cd04730">
    <property type="entry name" value="NPD_like"/>
    <property type="match status" value="1"/>
</dbReference>
<feature type="chain" id="PRO_5004211768" description="Nitronate monooxygenase" evidence="12">
    <location>
        <begin position="31"/>
        <end position="360"/>
    </location>
</feature>
<evidence type="ECO:0000313" key="13">
    <source>
        <dbReference type="EMBL" id="CAJ48384.1"/>
    </source>
</evidence>
<dbReference type="InterPro" id="IPR004136">
    <property type="entry name" value="NMO"/>
</dbReference>
<dbReference type="PANTHER" id="PTHR42747:SF3">
    <property type="entry name" value="NITRONATE MONOOXYGENASE-RELATED"/>
    <property type="match status" value="1"/>
</dbReference>
<dbReference type="RefSeq" id="WP_012416466.1">
    <property type="nucleotide sequence ID" value="NC_010645.1"/>
</dbReference>